<dbReference type="Gene3D" id="3.90.1200.10">
    <property type="match status" value="1"/>
</dbReference>
<comment type="caution">
    <text evidence="1">The sequence shown here is derived from an EMBL/GenBank/DDBJ whole genome shotgun (WGS) entry which is preliminary data.</text>
</comment>
<organism evidence="1 2">
    <name type="scientific">Micrococcus luteus</name>
    <name type="common">Micrococcus lysodeikticus</name>
    <dbReference type="NCBI Taxonomy" id="1270"/>
    <lineage>
        <taxon>Bacteria</taxon>
        <taxon>Bacillati</taxon>
        <taxon>Actinomycetota</taxon>
        <taxon>Actinomycetes</taxon>
        <taxon>Micrococcales</taxon>
        <taxon>Micrococcaceae</taxon>
        <taxon>Micrococcus</taxon>
    </lineage>
</organism>
<evidence type="ECO:0000313" key="1">
    <source>
        <dbReference type="EMBL" id="SHL36703.1"/>
    </source>
</evidence>
<dbReference type="Proteomes" id="UP000184253">
    <property type="component" value="Unassembled WGS sequence"/>
</dbReference>
<dbReference type="InterPro" id="IPR011009">
    <property type="entry name" value="Kinase-like_dom_sf"/>
</dbReference>
<dbReference type="RefSeq" id="WP_073115838.1">
    <property type="nucleotide sequence ID" value="NZ_CP026366.1"/>
</dbReference>
<dbReference type="SUPFAM" id="SSF56112">
    <property type="entry name" value="Protein kinase-like (PK-like)"/>
    <property type="match status" value="1"/>
</dbReference>
<accession>A0ABD7M5U6</accession>
<gene>
    <name evidence="1" type="ORF">SAMN04487849_10217</name>
</gene>
<evidence type="ECO:0000313" key="2">
    <source>
        <dbReference type="Proteomes" id="UP000184253"/>
    </source>
</evidence>
<proteinExistence type="predicted"/>
<reference evidence="1 2" key="1">
    <citation type="submission" date="2016-11" db="EMBL/GenBank/DDBJ databases">
        <authorList>
            <person name="Varghese N."/>
            <person name="Submissions S."/>
        </authorList>
    </citation>
    <scope>NUCLEOTIDE SEQUENCE [LARGE SCALE GENOMIC DNA]</scope>
    <source>
        <strain evidence="1 2">VTM4R57</strain>
    </source>
</reference>
<dbReference type="EMBL" id="FRCE01000002">
    <property type="protein sequence ID" value="SHL36703.1"/>
    <property type="molecule type" value="Genomic_DNA"/>
</dbReference>
<protein>
    <submittedName>
        <fullName evidence="1">Phosphotransferase enzyme family protein</fullName>
    </submittedName>
</protein>
<sequence length="346" mass="36162">MTSSPVASELELAAEALTRLLPDVPAALADRLRAAAWSAGHVVESGQFHRVLVLDGLAVLRMARVSEAGAPVGAAWAPEDSPAAHLPRRVGLVTALADAGLPFAVPRPLSAVLRRDDDAGRPLAAAVLQAFVPGQPHPPHEGDPTVLRGIVDALDTVDVTDPAVAAGLGPAFAFRGPWTAERVARVGRLGASLPTEHAGALPADWAGLVARIAGAVTAWAAAPPDGPALVHGDLAGHNMHWVPAPDGDDVRWELSGILDWDLAHAGDGARNVAYLGIWHGEERIEDIARTPAEARRARVWLGAAGLDSLDDAAARQELTGRAPRWGRLLRKVVPRIERASCALAGR</sequence>
<name>A0ABD7M5U6_MICLU</name>
<dbReference type="AlphaFoldDB" id="A0ABD7M5U6"/>